<dbReference type="SUPFAM" id="SSF103473">
    <property type="entry name" value="MFS general substrate transporter"/>
    <property type="match status" value="1"/>
</dbReference>
<dbReference type="PROSITE" id="PS00216">
    <property type="entry name" value="SUGAR_TRANSPORT_1"/>
    <property type="match status" value="1"/>
</dbReference>
<dbReference type="CDD" id="cd17359">
    <property type="entry name" value="MFS_XylE_like"/>
    <property type="match status" value="1"/>
</dbReference>
<reference evidence="11 12" key="1">
    <citation type="submission" date="2019-08" db="EMBL/GenBank/DDBJ databases">
        <authorList>
            <person name="Shi S."/>
        </authorList>
    </citation>
    <scope>NUCLEOTIDE SEQUENCE [LARGE SCALE GENOMIC DNA]</scope>
    <source>
        <strain evidence="11 12">GY10130</strain>
    </source>
</reference>
<evidence type="ECO:0000256" key="7">
    <source>
        <dbReference type="ARBA" id="ARBA00023136"/>
    </source>
</evidence>
<dbReference type="InterPro" id="IPR003663">
    <property type="entry name" value="Sugar/inositol_transpt"/>
</dbReference>
<evidence type="ECO:0000256" key="9">
    <source>
        <dbReference type="SAM" id="Phobius"/>
    </source>
</evidence>
<dbReference type="EMBL" id="VRTY01000036">
    <property type="protein sequence ID" value="TXK46099.1"/>
    <property type="molecule type" value="Genomic_DNA"/>
</dbReference>
<gene>
    <name evidence="11" type="ORF">FVR03_11095</name>
</gene>
<dbReference type="InterPro" id="IPR036259">
    <property type="entry name" value="MFS_trans_sf"/>
</dbReference>
<keyword evidence="6 9" id="KW-1133">Transmembrane helix</keyword>
<dbReference type="InterPro" id="IPR020846">
    <property type="entry name" value="MFS_dom"/>
</dbReference>
<dbReference type="RefSeq" id="WP_147921820.1">
    <property type="nucleotide sequence ID" value="NZ_VRTY01000036.1"/>
</dbReference>
<proteinExistence type="inferred from homology"/>
<feature type="transmembrane region" description="Helical" evidence="9">
    <location>
        <begin position="342"/>
        <end position="363"/>
    </location>
</feature>
<feature type="domain" description="Major facilitator superfamily (MFS) profile" evidence="10">
    <location>
        <begin position="9"/>
        <end position="429"/>
    </location>
</feature>
<feature type="transmembrane region" description="Helical" evidence="9">
    <location>
        <begin position="280"/>
        <end position="303"/>
    </location>
</feature>
<keyword evidence="7 9" id="KW-0472">Membrane</keyword>
<dbReference type="PROSITE" id="PS50850">
    <property type="entry name" value="MFS"/>
    <property type="match status" value="1"/>
</dbReference>
<dbReference type="Pfam" id="PF00083">
    <property type="entry name" value="Sugar_tr"/>
    <property type="match status" value="1"/>
</dbReference>
<dbReference type="InterPro" id="IPR050814">
    <property type="entry name" value="Myo-inositol_Transporter"/>
</dbReference>
<feature type="transmembrane region" description="Helical" evidence="9">
    <location>
        <begin position="7"/>
        <end position="30"/>
    </location>
</feature>
<name>A0A5C8KA87_9BACT</name>
<feature type="transmembrane region" description="Helical" evidence="9">
    <location>
        <begin position="310"/>
        <end position="330"/>
    </location>
</feature>
<dbReference type="GO" id="GO:0005886">
    <property type="term" value="C:plasma membrane"/>
    <property type="evidence" value="ECO:0007669"/>
    <property type="project" value="UniProtKB-SubCell"/>
</dbReference>
<evidence type="ECO:0000256" key="3">
    <source>
        <dbReference type="ARBA" id="ARBA00022448"/>
    </source>
</evidence>
<sequence>MNERRILFWSVTVALGGFLFGFDTAVISGAEQAIQEVWQLDVFQHGFTVSIALIGTVLGALFGGIPSDRFGRKNTLFWIGVIYLISAVGSALATDWYSFLFFRFIGGLGVGASSVAAPMYISEVAPAKKRGSMVAMFQFNVVLGILIAYLSNYLLQDSGPNAWRWMLGVEGFPAAIFIGLMLLVPESPRWLIVKRGAIEKARGVLMLINPATADAETKAIIDSKTYEQASPSNNNLFSKQYSVPVMLAVLFAVFNQVSGINAIIYYAPRIFEMTGLGKDASLLSTTGIGVVNLIFTLVGLSLIDRVGRRTLMLFGSFGLIVTLGLVSWSFYTERFSGIMVPIYLFAYIAFFAFSQGAVIWVFISEIFPNSVRASGQALGSFTHWFMAAVIAFTFPYITTTLGGGNTFLIFTIMMVLQLLFVWKIMPETKGVRLEDIGHQTVKKDMADLVETSKLY</sequence>
<evidence type="ECO:0000313" key="12">
    <source>
        <dbReference type="Proteomes" id="UP000321926"/>
    </source>
</evidence>
<feature type="transmembrane region" description="Helical" evidence="9">
    <location>
        <begin position="162"/>
        <end position="184"/>
    </location>
</feature>
<evidence type="ECO:0000256" key="2">
    <source>
        <dbReference type="ARBA" id="ARBA00010992"/>
    </source>
</evidence>
<evidence type="ECO:0000256" key="8">
    <source>
        <dbReference type="RuleBase" id="RU003346"/>
    </source>
</evidence>
<evidence type="ECO:0000259" key="10">
    <source>
        <dbReference type="PROSITE" id="PS50850"/>
    </source>
</evidence>
<dbReference type="GO" id="GO:0022857">
    <property type="term" value="F:transmembrane transporter activity"/>
    <property type="evidence" value="ECO:0007669"/>
    <property type="project" value="InterPro"/>
</dbReference>
<dbReference type="Gene3D" id="1.20.1250.20">
    <property type="entry name" value="MFS general substrate transporter like domains"/>
    <property type="match status" value="1"/>
</dbReference>
<evidence type="ECO:0000256" key="1">
    <source>
        <dbReference type="ARBA" id="ARBA00004651"/>
    </source>
</evidence>
<feature type="transmembrane region" description="Helical" evidence="9">
    <location>
        <begin position="100"/>
        <end position="121"/>
    </location>
</feature>
<keyword evidence="4" id="KW-1003">Cell membrane</keyword>
<dbReference type="Proteomes" id="UP000321926">
    <property type="component" value="Unassembled WGS sequence"/>
</dbReference>
<protein>
    <submittedName>
        <fullName evidence="11">Sugar porter family MFS transporter</fullName>
    </submittedName>
</protein>
<dbReference type="OrthoDB" id="9783823at2"/>
<dbReference type="NCBIfam" id="TIGR00879">
    <property type="entry name" value="SP"/>
    <property type="match status" value="1"/>
</dbReference>
<keyword evidence="3 8" id="KW-0813">Transport</keyword>
<keyword evidence="12" id="KW-1185">Reference proteome</keyword>
<dbReference type="AlphaFoldDB" id="A0A5C8KA87"/>
<feature type="transmembrane region" description="Helical" evidence="9">
    <location>
        <begin position="75"/>
        <end position="94"/>
    </location>
</feature>
<keyword evidence="5 9" id="KW-0812">Transmembrane</keyword>
<comment type="similarity">
    <text evidence="2 8">Belongs to the major facilitator superfamily. Sugar transporter (TC 2.A.1.1) family.</text>
</comment>
<feature type="transmembrane region" description="Helical" evidence="9">
    <location>
        <begin position="375"/>
        <end position="397"/>
    </location>
</feature>
<dbReference type="InterPro" id="IPR047984">
    <property type="entry name" value="XylE-like"/>
</dbReference>
<organism evidence="11 12">
    <name type="scientific">Pontibacter qinzhouensis</name>
    <dbReference type="NCBI Taxonomy" id="2603253"/>
    <lineage>
        <taxon>Bacteria</taxon>
        <taxon>Pseudomonadati</taxon>
        <taxon>Bacteroidota</taxon>
        <taxon>Cytophagia</taxon>
        <taxon>Cytophagales</taxon>
        <taxon>Hymenobacteraceae</taxon>
        <taxon>Pontibacter</taxon>
    </lineage>
</organism>
<evidence type="ECO:0000313" key="11">
    <source>
        <dbReference type="EMBL" id="TXK46099.1"/>
    </source>
</evidence>
<evidence type="ECO:0000256" key="5">
    <source>
        <dbReference type="ARBA" id="ARBA00022692"/>
    </source>
</evidence>
<dbReference type="PROSITE" id="PS00217">
    <property type="entry name" value="SUGAR_TRANSPORT_2"/>
    <property type="match status" value="1"/>
</dbReference>
<accession>A0A5C8KA87</accession>
<dbReference type="InterPro" id="IPR005828">
    <property type="entry name" value="MFS_sugar_transport-like"/>
</dbReference>
<feature type="transmembrane region" description="Helical" evidence="9">
    <location>
        <begin position="133"/>
        <end position="150"/>
    </location>
</feature>
<feature type="transmembrane region" description="Helical" evidence="9">
    <location>
        <begin position="245"/>
        <end position="268"/>
    </location>
</feature>
<dbReference type="InterPro" id="IPR005829">
    <property type="entry name" value="Sugar_transporter_CS"/>
</dbReference>
<comment type="subcellular location">
    <subcellularLocation>
        <location evidence="1">Cell membrane</location>
        <topology evidence="1">Multi-pass membrane protein</topology>
    </subcellularLocation>
</comment>
<feature type="transmembrane region" description="Helical" evidence="9">
    <location>
        <begin position="403"/>
        <end position="422"/>
    </location>
</feature>
<evidence type="ECO:0000256" key="4">
    <source>
        <dbReference type="ARBA" id="ARBA00022475"/>
    </source>
</evidence>
<dbReference type="PANTHER" id="PTHR48020">
    <property type="entry name" value="PROTON MYO-INOSITOL COTRANSPORTER"/>
    <property type="match status" value="1"/>
</dbReference>
<dbReference type="PANTHER" id="PTHR48020:SF12">
    <property type="entry name" value="PROTON MYO-INOSITOL COTRANSPORTER"/>
    <property type="match status" value="1"/>
</dbReference>
<dbReference type="PRINTS" id="PR00171">
    <property type="entry name" value="SUGRTRNSPORT"/>
</dbReference>
<comment type="caution">
    <text evidence="11">The sequence shown here is derived from an EMBL/GenBank/DDBJ whole genome shotgun (WGS) entry which is preliminary data.</text>
</comment>
<feature type="transmembrane region" description="Helical" evidence="9">
    <location>
        <begin position="42"/>
        <end position="63"/>
    </location>
</feature>
<evidence type="ECO:0000256" key="6">
    <source>
        <dbReference type="ARBA" id="ARBA00022989"/>
    </source>
</evidence>